<name>A0A8H4WPQ3_9HYPO</name>
<reference evidence="3" key="1">
    <citation type="journal article" date="2020" name="BMC Genomics">
        <title>Correction to: Identification and distribution of gene clusters required for synthesis of sphingolipid metabolism inhibitors in diverse species of the filamentous fungus Fusarium.</title>
        <authorList>
            <person name="Kim H.S."/>
            <person name="Lohmar J.M."/>
            <person name="Busman M."/>
            <person name="Brown D.W."/>
            <person name="Naumann T.A."/>
            <person name="Divon H.H."/>
            <person name="Lysoe E."/>
            <person name="Uhlig S."/>
            <person name="Proctor R.H."/>
        </authorList>
    </citation>
    <scope>NUCLEOTIDE SEQUENCE</scope>
    <source>
        <strain evidence="3">NRRL 20472</strain>
    </source>
</reference>
<dbReference type="GO" id="GO:0008270">
    <property type="term" value="F:zinc ion binding"/>
    <property type="evidence" value="ECO:0007669"/>
    <property type="project" value="InterPro"/>
</dbReference>
<dbReference type="EMBL" id="JABEXW010001232">
    <property type="protein sequence ID" value="KAF4945481.1"/>
    <property type="molecule type" value="Genomic_DNA"/>
</dbReference>
<dbReference type="PROSITE" id="PS00463">
    <property type="entry name" value="ZN2_CY6_FUNGAL_1"/>
    <property type="match status" value="1"/>
</dbReference>
<comment type="caution">
    <text evidence="3">The sequence shown here is derived from an EMBL/GenBank/DDBJ whole genome shotgun (WGS) entry which is preliminary data.</text>
</comment>
<evidence type="ECO:0000313" key="4">
    <source>
        <dbReference type="Proteomes" id="UP000622797"/>
    </source>
</evidence>
<dbReference type="InterPro" id="IPR001138">
    <property type="entry name" value="Zn2Cys6_DnaBD"/>
</dbReference>
<sequence length="569" mass="63815">MVNRGTSRGCVTCRQRRVKCDETKPYCRACLRLGLECAGYARPRLRFKDETVRYLGKSAARVTRVSKHDQQSVAKISKANTILPFPSHSPQDLAVPFFLTYVTDVGRSVESTRGFLEFVRPALVAENPSSALFAAVNALAIKVWATIGYSHVSDSLPTQLLSQALVRLRQAIDSPEERTRDATVLATLVLQMHATLSAVSGQTKTHGTHRDGALALLSQRDESLNDSKYHAHLVGNLFHSRVSFSVKNKTSLPSSELDWVMTQVIPIIPINPSSLLDIIGVSIASLQEFFHNSWPTPYSVPSRVEELRERVEKLDLQLQKWLEGIPFLWYPKRIHSGTDIDSSIETYHGACDIYPSIQIANIWNTWRIYRLIFEQVKLELANSSTLTWNGAFTTQEGNNPSNMNHGAQELVDSICCSIPFYLGNCTRPGILSNMENPHTRFPSYHDLDPSDEAFLSYKASDQYVSRLDHSRHVNLHGPLHTISILSHLTSLFAGSYGPQRAHSLGGEQTPWIAKQLIRSLHLMKMVPSCPSKKIDLYHKSCCQEATDTVSWAGTLADKFKKELWTMTIL</sequence>
<reference evidence="3" key="2">
    <citation type="submission" date="2020-05" db="EMBL/GenBank/DDBJ databases">
        <authorList>
            <person name="Kim H.-S."/>
            <person name="Proctor R.H."/>
            <person name="Brown D.W."/>
        </authorList>
    </citation>
    <scope>NUCLEOTIDE SEQUENCE</scope>
    <source>
        <strain evidence="3">NRRL 20472</strain>
    </source>
</reference>
<evidence type="ECO:0000256" key="1">
    <source>
        <dbReference type="ARBA" id="ARBA00023242"/>
    </source>
</evidence>
<dbReference type="InterPro" id="IPR053175">
    <property type="entry name" value="DHMBA_Reg_Transcription_Factor"/>
</dbReference>
<feature type="domain" description="Zn(2)-C6 fungal-type" evidence="2">
    <location>
        <begin position="9"/>
        <end position="37"/>
    </location>
</feature>
<gene>
    <name evidence="3" type="ORF">FSARC_14419</name>
</gene>
<dbReference type="OrthoDB" id="2991872at2759"/>
<dbReference type="PANTHER" id="PTHR38791">
    <property type="entry name" value="ZN(II)2CYS6 TRANSCRIPTION FACTOR (EUROFUNG)-RELATED-RELATED"/>
    <property type="match status" value="1"/>
</dbReference>
<organism evidence="3 4">
    <name type="scientific">Fusarium sarcochroum</name>
    <dbReference type="NCBI Taxonomy" id="1208366"/>
    <lineage>
        <taxon>Eukaryota</taxon>
        <taxon>Fungi</taxon>
        <taxon>Dikarya</taxon>
        <taxon>Ascomycota</taxon>
        <taxon>Pezizomycotina</taxon>
        <taxon>Sordariomycetes</taxon>
        <taxon>Hypocreomycetidae</taxon>
        <taxon>Hypocreales</taxon>
        <taxon>Nectriaceae</taxon>
        <taxon>Fusarium</taxon>
        <taxon>Fusarium lateritium species complex</taxon>
    </lineage>
</organism>
<evidence type="ECO:0000313" key="3">
    <source>
        <dbReference type="EMBL" id="KAF4945481.1"/>
    </source>
</evidence>
<dbReference type="SMART" id="SM00066">
    <property type="entry name" value="GAL4"/>
    <property type="match status" value="1"/>
</dbReference>
<keyword evidence="4" id="KW-1185">Reference proteome</keyword>
<dbReference type="Proteomes" id="UP000622797">
    <property type="component" value="Unassembled WGS sequence"/>
</dbReference>
<protein>
    <recommendedName>
        <fullName evidence="2">Zn(2)-C6 fungal-type domain-containing protein</fullName>
    </recommendedName>
</protein>
<dbReference type="AlphaFoldDB" id="A0A8H4WPQ3"/>
<proteinExistence type="predicted"/>
<dbReference type="SUPFAM" id="SSF57701">
    <property type="entry name" value="Zn2/Cys6 DNA-binding domain"/>
    <property type="match status" value="1"/>
</dbReference>
<dbReference type="InterPro" id="IPR036864">
    <property type="entry name" value="Zn2-C6_fun-type_DNA-bd_sf"/>
</dbReference>
<evidence type="ECO:0000259" key="2">
    <source>
        <dbReference type="PROSITE" id="PS50048"/>
    </source>
</evidence>
<accession>A0A8H4WPQ3</accession>
<dbReference type="Pfam" id="PF00172">
    <property type="entry name" value="Zn_clus"/>
    <property type="match status" value="1"/>
</dbReference>
<dbReference type="PROSITE" id="PS50048">
    <property type="entry name" value="ZN2_CY6_FUNGAL_2"/>
    <property type="match status" value="1"/>
</dbReference>
<dbReference type="CDD" id="cd00067">
    <property type="entry name" value="GAL4"/>
    <property type="match status" value="1"/>
</dbReference>
<dbReference type="GO" id="GO:0000981">
    <property type="term" value="F:DNA-binding transcription factor activity, RNA polymerase II-specific"/>
    <property type="evidence" value="ECO:0007669"/>
    <property type="project" value="InterPro"/>
</dbReference>
<keyword evidence="1" id="KW-0539">Nucleus</keyword>
<dbReference type="Gene3D" id="4.10.240.10">
    <property type="entry name" value="Zn(2)-C6 fungal-type DNA-binding domain"/>
    <property type="match status" value="1"/>
</dbReference>